<dbReference type="GO" id="GO:0008671">
    <property type="term" value="F:2-dehydro-3-deoxygalactonokinase activity"/>
    <property type="evidence" value="ECO:0007669"/>
    <property type="project" value="InterPro"/>
</dbReference>
<accession>A0A136WE37</accession>
<dbReference type="RefSeq" id="WP_066087708.1">
    <property type="nucleotide sequence ID" value="NZ_LRVM01000005.1"/>
</dbReference>
<dbReference type="STRING" id="36847.CLNEO_17920"/>
<proteinExistence type="predicted"/>
<dbReference type="EMBL" id="LRVM01000005">
    <property type="protein sequence ID" value="KXL52770.1"/>
    <property type="molecule type" value="Genomic_DNA"/>
</dbReference>
<dbReference type="AlphaFoldDB" id="A0A136WE37"/>
<keyword evidence="1" id="KW-0418">Kinase</keyword>
<keyword evidence="1" id="KW-0808">Transferase</keyword>
<name>A0A136WE37_9FIRM</name>
<evidence type="ECO:0000313" key="2">
    <source>
        <dbReference type="Proteomes" id="UP000070539"/>
    </source>
</evidence>
<protein>
    <submittedName>
        <fullName evidence="1">2-keto-3-deoxy-galactonokinase</fullName>
    </submittedName>
</protein>
<evidence type="ECO:0000313" key="1">
    <source>
        <dbReference type="EMBL" id="KXL52770.1"/>
    </source>
</evidence>
<sequence length="332" mass="37301">MYHIYIDSGTSNSKLYLVKGKRSVDTIIANVGTKDSAISGSNDVLLSGLKEIYDRVLEKNSLQERDIESIWLSGMVTNPFGIIEVVHISTPVDAKKLLEQRYVHFEEKYFHRDLNLIPGVKTAQRGQIVTMENIHQMNNVRGEEIEVVGMVARGVIPKEEDCVMISPGSHTHLLYVKNGTITDIVSNFTGELNYAIKKDTILGGEMTNEDIILTKEYILQGYHMVKTYGLARALYIIHATKVFDVCENEIRNCLLSGIISGGVIDMLKYKVDREWRGVKKAVIIGGKNYIEAYKILTQHILPEIDVEIVSSRAGESFGLYGYLELARILEEG</sequence>
<keyword evidence="2" id="KW-1185">Reference proteome</keyword>
<dbReference type="CDD" id="cd24012">
    <property type="entry name" value="ASKHA_NBD_KDGal-kinase"/>
    <property type="match status" value="1"/>
</dbReference>
<dbReference type="Gene3D" id="3.30.420.310">
    <property type="entry name" value="2-keto-3-deoxy-galactonokinase, C-terminal domain"/>
    <property type="match status" value="1"/>
</dbReference>
<comment type="caution">
    <text evidence="1">The sequence shown here is derived from an EMBL/GenBank/DDBJ whole genome shotgun (WGS) entry which is preliminary data.</text>
</comment>
<dbReference type="InterPro" id="IPR042257">
    <property type="entry name" value="DGOK_C"/>
</dbReference>
<dbReference type="Proteomes" id="UP000070539">
    <property type="component" value="Unassembled WGS sequence"/>
</dbReference>
<dbReference type="Pfam" id="PF05035">
    <property type="entry name" value="DGOK"/>
    <property type="match status" value="1"/>
</dbReference>
<reference evidence="1 2" key="1">
    <citation type="submission" date="2016-01" db="EMBL/GenBank/DDBJ databases">
        <title>Genome sequence of Clostridium neopropionicum X4, DSM-3847.</title>
        <authorList>
            <person name="Poehlein A."/>
            <person name="Beck M.H."/>
            <person name="Bengelsdorf F.R."/>
            <person name="Daniel R."/>
            <person name="Duerre P."/>
        </authorList>
    </citation>
    <scope>NUCLEOTIDE SEQUENCE [LARGE SCALE GENOMIC DNA]</scope>
    <source>
        <strain evidence="1 2">DSM-3847</strain>
    </source>
</reference>
<dbReference type="Gene3D" id="3.30.420.300">
    <property type="entry name" value="2-keto-3-deoxy-galactonokinase, substrate binding domain"/>
    <property type="match status" value="1"/>
</dbReference>
<organism evidence="1 2">
    <name type="scientific">Anaerotignum neopropionicum</name>
    <dbReference type="NCBI Taxonomy" id="36847"/>
    <lineage>
        <taxon>Bacteria</taxon>
        <taxon>Bacillati</taxon>
        <taxon>Bacillota</taxon>
        <taxon>Clostridia</taxon>
        <taxon>Lachnospirales</taxon>
        <taxon>Anaerotignaceae</taxon>
        <taxon>Anaerotignum</taxon>
    </lineage>
</organism>
<dbReference type="GO" id="GO:0034194">
    <property type="term" value="P:D-galactonate catabolic process"/>
    <property type="evidence" value="ECO:0007669"/>
    <property type="project" value="InterPro"/>
</dbReference>
<gene>
    <name evidence="1" type="ORF">CLNEO_17920</name>
</gene>
<dbReference type="InterPro" id="IPR042258">
    <property type="entry name" value="DGOK_N"/>
</dbReference>
<dbReference type="InterPro" id="IPR007729">
    <property type="entry name" value="DGOK"/>
</dbReference>
<dbReference type="OrthoDB" id="256574at2"/>